<evidence type="ECO:0000313" key="5">
    <source>
        <dbReference type="Proteomes" id="UP000475862"/>
    </source>
</evidence>
<feature type="compositionally biased region" description="Polar residues" evidence="1">
    <location>
        <begin position="982"/>
        <end position="1024"/>
    </location>
</feature>
<dbReference type="GO" id="GO:0003824">
    <property type="term" value="F:catalytic activity"/>
    <property type="evidence" value="ECO:0007669"/>
    <property type="project" value="InterPro"/>
</dbReference>
<dbReference type="Gene3D" id="3.60.10.10">
    <property type="entry name" value="Endonuclease/exonuclease/phosphatase"/>
    <property type="match status" value="1"/>
</dbReference>
<reference evidence="4 5" key="1">
    <citation type="submission" date="2019-08" db="EMBL/GenBank/DDBJ databases">
        <title>The genome of the soybean aphid Biotype 1, its phylome, world population structure and adaptation to the North American continent.</title>
        <authorList>
            <person name="Giordano R."/>
            <person name="Donthu R.K."/>
            <person name="Hernandez A.G."/>
            <person name="Wright C.L."/>
            <person name="Zimin A.V."/>
        </authorList>
    </citation>
    <scope>NUCLEOTIDE SEQUENCE [LARGE SCALE GENOMIC DNA]</scope>
    <source>
        <tissue evidence="4">Whole aphids</tissue>
    </source>
</reference>
<dbReference type="InterPro" id="IPR006579">
    <property type="entry name" value="Pre_C2HC_dom"/>
</dbReference>
<proteinExistence type="predicted"/>
<dbReference type="PANTHER" id="PTHR33273:SF4">
    <property type="entry name" value="ENDONUCLEASE_EXONUCLEASE_PHOSPHATASE DOMAIN-CONTAINING PROTEIN"/>
    <property type="match status" value="1"/>
</dbReference>
<evidence type="ECO:0000313" key="4">
    <source>
        <dbReference type="EMBL" id="KAE9536189.1"/>
    </source>
</evidence>
<evidence type="ECO:0000256" key="2">
    <source>
        <dbReference type="SAM" id="Phobius"/>
    </source>
</evidence>
<keyword evidence="5" id="KW-1185">Reference proteome</keyword>
<dbReference type="EMBL" id="VYZN01000024">
    <property type="protein sequence ID" value="KAE9536189.1"/>
    <property type="molecule type" value="Genomic_DNA"/>
</dbReference>
<keyword evidence="2" id="KW-0812">Transmembrane</keyword>
<accession>A0A6G0TP46</accession>
<comment type="caution">
    <text evidence="4">The sequence shown here is derived from an EMBL/GenBank/DDBJ whole genome shotgun (WGS) entry which is preliminary data.</text>
</comment>
<evidence type="ECO:0000259" key="3">
    <source>
        <dbReference type="PROSITE" id="PS00028"/>
    </source>
</evidence>
<name>A0A6G0TP46_APHGL</name>
<dbReference type="InterPro" id="IPR005135">
    <property type="entry name" value="Endo/exonuclease/phosphatase"/>
</dbReference>
<gene>
    <name evidence="4" type="ORF">AGLY_007412</name>
</gene>
<keyword evidence="2" id="KW-1133">Transmembrane helix</keyword>
<evidence type="ECO:0000256" key="1">
    <source>
        <dbReference type="SAM" id="MobiDB-lite"/>
    </source>
</evidence>
<dbReference type="SUPFAM" id="SSF56219">
    <property type="entry name" value="DNase I-like"/>
    <property type="match status" value="1"/>
</dbReference>
<dbReference type="Proteomes" id="UP000475862">
    <property type="component" value="Unassembled WGS sequence"/>
</dbReference>
<dbReference type="SMART" id="SM00596">
    <property type="entry name" value="PRE_C2HC"/>
    <property type="match status" value="1"/>
</dbReference>
<keyword evidence="2" id="KW-0472">Membrane</keyword>
<dbReference type="InterPro" id="IPR013087">
    <property type="entry name" value="Znf_C2H2_type"/>
</dbReference>
<feature type="region of interest" description="Disordered" evidence="1">
    <location>
        <begin position="979"/>
        <end position="1024"/>
    </location>
</feature>
<dbReference type="Pfam" id="PF07530">
    <property type="entry name" value="PRE_C2HC"/>
    <property type="match status" value="1"/>
</dbReference>
<dbReference type="PANTHER" id="PTHR33273">
    <property type="entry name" value="DOMAIN-CONTAINING PROTEIN, PUTATIVE-RELATED"/>
    <property type="match status" value="1"/>
</dbReference>
<dbReference type="Pfam" id="PF14529">
    <property type="entry name" value="Exo_endo_phos_2"/>
    <property type="match status" value="1"/>
</dbReference>
<protein>
    <recommendedName>
        <fullName evidence="3">C2H2-type domain-containing protein</fullName>
    </recommendedName>
</protein>
<dbReference type="OrthoDB" id="7961282at2759"/>
<sequence>MKLRITRSRLISSRRSFSGIHFNLVINHFLNFRIFQSFISINHCALKLYDIYDIYLILYNCLVIYYYIALSNMICFVCKKNILTFSALVVHYKIIHLLKSSSTYECTEFGFTQSFPNLKHFKRHASIKHARKPITVPTQSTIFNNLSNNNESNNIDTNLNHIIDSPQHVNHNYATIDTYNTPDDNPILHAPVDDIFDINNSINSFHTSAVKFTLSLLNNLITSFTQKIIKEPILLSTLHTITTAITNTFDFCNTEFSLNSWLFKNNLFNNIQQFNINDEINLVCNGGETIYNDNVTKGVLLSLHFQFKTFFEHENNFDITLKMYEQLKISSNNETQIKHFIQGQLWKDKIAPYKNKIVIPYFMYIDDFEINNPLGSHASVHSVSAIYYSFPLSDQSKLINIHLAALIKTVDMKEFGNDLCLNKLISQINDLEVNGINIVTQNGTQEVHFILGLFLGDNLGLNTITEFSKSFSANFFCRFCKVHKTVTKHLCKENPSLLRNSLNYVDDIAINDFKQTGIYKDSVLNKINSFHVTTNYSIDIMHDIFEGICHYNLCHIINYYTEEVKIFSLETLNYRKKHFNYGPIKVVNISPPIKPIHITNFHLKMSAREMMTFVYYFSLMIGDLIPEDDNSLAWYAVRCTRINRIQSDSNNVFYSNSSNVDTDFTTVQHKSKRNLSINSNDKTETIKKNKPIFASSNKYAVLANENVETENSDEILIDIDSDTDAEQKVKPPPPIFISGLLDFPALRSRLTELIGADSFFVKSNVNNLKIQTNNADSYRATIHFLKESKAEYHTYQTQDEKPFRVVIRNIHPSTPLAEIGIAINEIGLFTVRNVSNVLNKTTKNKLPIFFIDLEPAEINKEIFNITSLLNTKIKIEEPYKRRIIIQCTNCQAYGHSKSYCAHHPRCVKCAANHSTSTCTKPKDEPPACALCGGNHTANYRGCQVHKNLQNFQYGKNTPNKKYNLRNDVKYNSIVKKGEDTGAKTNLNPLNINDTSSFPKLSSQSHHPNTPKHTLPNDTENQSESNLATQLSSFISEFKLIINPLISLLTTLPIIQSTTIQITLNHVPTKISSVYLPPHPAISSRQLNQFLKSLGQQFLAGGDFNAKHSQWGCISENQRGKMLQKITKNTPYIFISPKGPTYWPQHHNRHPDILDFFLSSLPRYIKHSINNLNDLSSDHTPILLTTIASIEPTPPHPSLSQGPIKWDEFSEIMQNTTYLNISLKNKDDIESAAQNLVTSIQSAIFKSSHPKTQSSKQNTSNQSLPTNITNLISEKWRDTLKPKHHLLVHYPNVIKYSGPPKHFWCFRYESKHKEMKLYAHAITSRKNICLSLAKKYQYKFAYNILNSPLNVKINLNNKYVNDSNYNQLNLRALHLTSNQYICYSQIEFKSTLYKIGKFQSLEDCSGSPVNVNELSNDENTIDNVEYTSIDNLLNNDNEFRSMMDNSSIHLITNMHDDIPLASTSENSTSYQSVDNDQLKNLLIEWNLDFLYQICIEQQIDLEA</sequence>
<dbReference type="InterPro" id="IPR036691">
    <property type="entry name" value="Endo/exonu/phosph_ase_sf"/>
</dbReference>
<feature type="transmembrane region" description="Helical" evidence="2">
    <location>
        <begin position="51"/>
        <end position="70"/>
    </location>
</feature>
<feature type="domain" description="C2H2-type" evidence="3">
    <location>
        <begin position="75"/>
        <end position="96"/>
    </location>
</feature>
<organism evidence="4 5">
    <name type="scientific">Aphis glycines</name>
    <name type="common">Soybean aphid</name>
    <dbReference type="NCBI Taxonomy" id="307491"/>
    <lineage>
        <taxon>Eukaryota</taxon>
        <taxon>Metazoa</taxon>
        <taxon>Ecdysozoa</taxon>
        <taxon>Arthropoda</taxon>
        <taxon>Hexapoda</taxon>
        <taxon>Insecta</taxon>
        <taxon>Pterygota</taxon>
        <taxon>Neoptera</taxon>
        <taxon>Paraneoptera</taxon>
        <taxon>Hemiptera</taxon>
        <taxon>Sternorrhyncha</taxon>
        <taxon>Aphidomorpha</taxon>
        <taxon>Aphidoidea</taxon>
        <taxon>Aphididae</taxon>
        <taxon>Aphidini</taxon>
        <taxon>Aphis</taxon>
        <taxon>Aphis</taxon>
    </lineage>
</organism>
<dbReference type="PROSITE" id="PS00028">
    <property type="entry name" value="ZINC_FINGER_C2H2_1"/>
    <property type="match status" value="1"/>
</dbReference>